<evidence type="ECO:0000256" key="1">
    <source>
        <dbReference type="SAM" id="Phobius"/>
    </source>
</evidence>
<protein>
    <submittedName>
        <fullName evidence="3">Glycosyl transferase</fullName>
    </submittedName>
</protein>
<evidence type="ECO:0000313" key="3">
    <source>
        <dbReference type="EMBL" id="PCE42475.1"/>
    </source>
</evidence>
<comment type="caution">
    <text evidence="3">The sequence shown here is derived from an EMBL/GenBank/DDBJ whole genome shotgun (WGS) entry which is preliminary data.</text>
</comment>
<proteinExistence type="predicted"/>
<keyword evidence="1" id="KW-0472">Membrane</keyword>
<sequence length="317" mass="34720">MQPDIAVILPCYNEEAAIGATIADFRAALPSARIYVFDNNSSDRTVEVARAAGAIVRTERMQGKGHVVRRMFSDVEADIYVMADGDATYDAAAAPALIQMMLDERLDMVVGARKSEVEEAYRRGHRFGNKLLTGILARLFGRTFSDILSGYRVFSRRFVKSFPVLSAGFEIETEISIHALELQMPVGEVVTQYGARPEGSVSKLSTYRDGWRILRTIASLFRLEKPVLFFGSIGAALALLAIVLAIPLAITYAQTGLVPRLPTALLSTGLVILAVLNWFCGLILATVVRGRREVRRLAYLSFAAPGDQDRESGKTTA</sequence>
<evidence type="ECO:0000259" key="2">
    <source>
        <dbReference type="Pfam" id="PF00535"/>
    </source>
</evidence>
<dbReference type="PANTHER" id="PTHR48090:SF7">
    <property type="entry name" value="RFBJ PROTEIN"/>
    <property type="match status" value="1"/>
</dbReference>
<dbReference type="Proteomes" id="UP000218934">
    <property type="component" value="Unassembled WGS sequence"/>
</dbReference>
<evidence type="ECO:0000313" key="4">
    <source>
        <dbReference type="Proteomes" id="UP000218934"/>
    </source>
</evidence>
<keyword evidence="3" id="KW-0808">Transferase</keyword>
<dbReference type="InterPro" id="IPR050256">
    <property type="entry name" value="Glycosyltransferase_2"/>
</dbReference>
<dbReference type="InterPro" id="IPR029044">
    <property type="entry name" value="Nucleotide-diphossugar_trans"/>
</dbReference>
<gene>
    <name evidence="3" type="ORF">COO09_09885</name>
</gene>
<feature type="transmembrane region" description="Helical" evidence="1">
    <location>
        <begin position="264"/>
        <end position="288"/>
    </location>
</feature>
<dbReference type="SUPFAM" id="SSF53448">
    <property type="entry name" value="Nucleotide-diphospho-sugar transferases"/>
    <property type="match status" value="1"/>
</dbReference>
<dbReference type="EMBL" id="NWUF01000008">
    <property type="protein sequence ID" value="PCE42475.1"/>
    <property type="molecule type" value="Genomic_DNA"/>
</dbReference>
<dbReference type="OrthoDB" id="3177103at2"/>
<accession>A0A2A4FYA5</accession>
<dbReference type="AlphaFoldDB" id="A0A2A4FYA5"/>
<dbReference type="GO" id="GO:0016740">
    <property type="term" value="F:transferase activity"/>
    <property type="evidence" value="ECO:0007669"/>
    <property type="project" value="UniProtKB-KW"/>
</dbReference>
<dbReference type="Pfam" id="PF00535">
    <property type="entry name" value="Glycos_transf_2"/>
    <property type="match status" value="1"/>
</dbReference>
<dbReference type="KEGG" id="rdi:CMV14_13895"/>
<dbReference type="CDD" id="cd04179">
    <property type="entry name" value="DPM_DPG-synthase_like"/>
    <property type="match status" value="1"/>
</dbReference>
<keyword evidence="4" id="KW-1185">Reference proteome</keyword>
<dbReference type="Gene3D" id="3.90.550.10">
    <property type="entry name" value="Spore Coat Polysaccharide Biosynthesis Protein SpsA, Chain A"/>
    <property type="match status" value="1"/>
</dbReference>
<dbReference type="PANTHER" id="PTHR48090">
    <property type="entry name" value="UNDECAPRENYL-PHOSPHATE 4-DEOXY-4-FORMAMIDO-L-ARABINOSE TRANSFERASE-RELATED"/>
    <property type="match status" value="1"/>
</dbReference>
<dbReference type="InterPro" id="IPR001173">
    <property type="entry name" value="Glyco_trans_2-like"/>
</dbReference>
<keyword evidence="1" id="KW-0812">Transmembrane</keyword>
<keyword evidence="1" id="KW-1133">Transmembrane helix</keyword>
<organism evidence="3 4">
    <name type="scientific">Rhizorhabdus dicambivorans</name>
    <dbReference type="NCBI Taxonomy" id="1850238"/>
    <lineage>
        <taxon>Bacteria</taxon>
        <taxon>Pseudomonadati</taxon>
        <taxon>Pseudomonadota</taxon>
        <taxon>Alphaproteobacteria</taxon>
        <taxon>Sphingomonadales</taxon>
        <taxon>Sphingomonadaceae</taxon>
        <taxon>Rhizorhabdus</taxon>
    </lineage>
</organism>
<reference evidence="3 4" key="1">
    <citation type="submission" date="2017-09" db="EMBL/GenBank/DDBJ databases">
        <title>The Catabolism of 3,6-Dichlorosalicylic acid is Initiated by the Cytochrome P450 Monooxygenase DsmABC in Rhizorhabdus dicambivorans Ndbn-20.</title>
        <authorList>
            <person name="Na L."/>
        </authorList>
    </citation>
    <scope>NUCLEOTIDE SEQUENCE [LARGE SCALE GENOMIC DNA]</scope>
    <source>
        <strain evidence="3 4">Ndbn-20m</strain>
    </source>
</reference>
<feature type="domain" description="Glycosyltransferase 2-like" evidence="2">
    <location>
        <begin position="7"/>
        <end position="160"/>
    </location>
</feature>
<name>A0A2A4FYA5_9SPHN</name>
<feature type="transmembrane region" description="Helical" evidence="1">
    <location>
        <begin position="227"/>
        <end position="252"/>
    </location>
</feature>